<evidence type="ECO:0000256" key="1">
    <source>
        <dbReference type="SAM" id="MobiDB-lite"/>
    </source>
</evidence>
<protein>
    <recommendedName>
        <fullName evidence="2">Synergin gamma C-terminal domain-containing protein</fullName>
    </recommendedName>
</protein>
<proteinExistence type="predicted"/>
<gene>
    <name evidence="3" type="ORF">Dsin_023697</name>
</gene>
<evidence type="ECO:0000259" key="2">
    <source>
        <dbReference type="Pfam" id="PF25999"/>
    </source>
</evidence>
<dbReference type="PANTHER" id="PTHR35701">
    <property type="entry name" value="OS11G0148400 PROTEIN"/>
    <property type="match status" value="1"/>
</dbReference>
<dbReference type="InterPro" id="IPR059024">
    <property type="entry name" value="SYNRG_C"/>
</dbReference>
<dbReference type="Proteomes" id="UP001281410">
    <property type="component" value="Unassembled WGS sequence"/>
</dbReference>
<dbReference type="PANTHER" id="PTHR35701:SF1">
    <property type="entry name" value="OS11G0148400 PROTEIN"/>
    <property type="match status" value="1"/>
</dbReference>
<feature type="region of interest" description="Disordered" evidence="1">
    <location>
        <begin position="1"/>
        <end position="38"/>
    </location>
</feature>
<dbReference type="EMBL" id="JANJYJ010000007">
    <property type="protein sequence ID" value="KAK3200282.1"/>
    <property type="molecule type" value="Genomic_DNA"/>
</dbReference>
<organism evidence="3 4">
    <name type="scientific">Dipteronia sinensis</name>
    <dbReference type="NCBI Taxonomy" id="43782"/>
    <lineage>
        <taxon>Eukaryota</taxon>
        <taxon>Viridiplantae</taxon>
        <taxon>Streptophyta</taxon>
        <taxon>Embryophyta</taxon>
        <taxon>Tracheophyta</taxon>
        <taxon>Spermatophyta</taxon>
        <taxon>Magnoliopsida</taxon>
        <taxon>eudicotyledons</taxon>
        <taxon>Gunneridae</taxon>
        <taxon>Pentapetalae</taxon>
        <taxon>rosids</taxon>
        <taxon>malvids</taxon>
        <taxon>Sapindales</taxon>
        <taxon>Sapindaceae</taxon>
        <taxon>Hippocastanoideae</taxon>
        <taxon>Acereae</taxon>
        <taxon>Dipteronia</taxon>
    </lineage>
</organism>
<dbReference type="Pfam" id="PF25999">
    <property type="entry name" value="SYNRG_C"/>
    <property type="match status" value="1"/>
</dbReference>
<name>A0AAE0A4N8_9ROSI</name>
<reference evidence="3" key="1">
    <citation type="journal article" date="2023" name="Plant J.">
        <title>Genome sequences and population genomics provide insights into the demographic history, inbreeding, and mutation load of two 'living fossil' tree species of Dipteronia.</title>
        <authorList>
            <person name="Feng Y."/>
            <person name="Comes H.P."/>
            <person name="Chen J."/>
            <person name="Zhu S."/>
            <person name="Lu R."/>
            <person name="Zhang X."/>
            <person name="Li P."/>
            <person name="Qiu J."/>
            <person name="Olsen K.M."/>
            <person name="Qiu Y."/>
        </authorList>
    </citation>
    <scope>NUCLEOTIDE SEQUENCE</scope>
    <source>
        <strain evidence="3">NBL</strain>
    </source>
</reference>
<dbReference type="AlphaFoldDB" id="A0AAE0A4N8"/>
<sequence length="974" mass="106244">MAENQTAEDDDDEGFGDFTFAAPAAVPPSTNLKINGGGPDLSFSNLKINGGGNYDDDDDDGWGDFVTSPTVSHSLSMKAKPFDDPFSFVSNPAPNPVESKWVKPGGALPLSLFGEVEEEEEENVSGVAGLQVFIGPAELKTNKDAKQNRGSELNVTDLVSDLLKQSQQSKVSNGSGLNLENSSSNGMNLDLNGLNSDSNGLNWDNSRSLGLNLDLNGLNSDSNGLNSGSDGDFSWEFKGSEPKLAAGDFNFKTDHLVKAGNGPASDFSVFNLSRNALGSDLNGLSSKPGGVNQMSLNFNGVVLDTNGLSSNFNGVNLDANQLSSNFNGVNADANGSCLVDDNENFGDDDEWEFQDAKSEMQAEDSNIKVNSKEPENSVGNGAHDPTNLFVASDVISQKSGEWDFGFDFNKSSVTQDVINCNSNSSTKQKNDNENGLNATLMNGHADNGIFFWEFKDPFTETRSKDNGFNDNENGLNSTPVNGHVNNGENVWGFKDAFSETGSNDKGNEVKFENHKGALPLSLFGDEELQTNDHLNPQDVSTHSPTSSTMKDIKKSHRSTISLTDLISNLYNQVEQNTSVNHTRSKSENALDSMHEVVDSNLVVSDGDFDGDSWEFKGSFSGSIAINQTSVPNHGDSHITYSTKVEPKDYVDFYAKLNHELFFVSQFHFDNLKNARSTAALCGKDAEVKALDGEIQDLYNELHQDSIMSKEAHSENQSPNNICLNEFVEVLREPKFLVLESEYHLSKQLSSAEKDWRSAVELLKHAASTSKILKLGSSEDQSNYVSTWFKMVSVCAQELRHGALIWKQSLEQNVHSQILSHPQGKQYILALGEIYRLVEVLRCSVKVYKPWVLLNSTGPSGMFTLLSECSTLWSSSGLEEAFRNISETAGSKYNGTPNDLIESVKCIHNLDVLALHSHVFSGEEPTCGISALTAGTVPGMQMVVWNEQHYFVTLANLWVNLIRSDPPNLPQIRVS</sequence>
<comment type="caution">
    <text evidence="3">The sequence shown here is derived from an EMBL/GenBank/DDBJ whole genome shotgun (WGS) entry which is preliminary data.</text>
</comment>
<accession>A0AAE0A4N8</accession>
<feature type="domain" description="Synergin gamma C-terminal" evidence="2">
    <location>
        <begin position="776"/>
        <end position="968"/>
    </location>
</feature>
<evidence type="ECO:0000313" key="3">
    <source>
        <dbReference type="EMBL" id="KAK3200282.1"/>
    </source>
</evidence>
<evidence type="ECO:0000313" key="4">
    <source>
        <dbReference type="Proteomes" id="UP001281410"/>
    </source>
</evidence>
<feature type="compositionally biased region" description="Acidic residues" evidence="1">
    <location>
        <begin position="1"/>
        <end position="15"/>
    </location>
</feature>
<keyword evidence="4" id="KW-1185">Reference proteome</keyword>
<feature type="region of interest" description="Disordered" evidence="1">
    <location>
        <begin position="360"/>
        <end position="384"/>
    </location>
</feature>